<dbReference type="GO" id="GO:0016757">
    <property type="term" value="F:glycosyltransferase activity"/>
    <property type="evidence" value="ECO:0007669"/>
    <property type="project" value="InterPro"/>
</dbReference>
<dbReference type="InterPro" id="IPR001296">
    <property type="entry name" value="Glyco_trans_1"/>
</dbReference>
<dbReference type="SUPFAM" id="SSF53756">
    <property type="entry name" value="UDP-Glycosyltransferase/glycogen phosphorylase"/>
    <property type="match status" value="1"/>
</dbReference>
<evidence type="ECO:0000259" key="1">
    <source>
        <dbReference type="Pfam" id="PF00534"/>
    </source>
</evidence>
<dbReference type="Proteomes" id="UP000032431">
    <property type="component" value="Chromosome I"/>
</dbReference>
<sequence length="386" mass="43949">MRLLIIPSWYVTEDKPNNGIFFKEQAESLAESGVDVVVAYPDLRFKLGMLRRGIYRDYDAEVPTYIYRKRTLTPFKERGRWPQLTKMLEALYDRVCRDIGEPDIVHLHSCRMGIAAINLCRNHNLPLVYTEHYSGILGQMDDDLKYQFEKTLEACDCAIAVSEDLKARMVSKKPDTLFIPNMVDTSSFKIIPNVEPTGEFVFGAVGNLVPVKGYDILIRAFAKAYRHMPGAKLYIAGTGEQEQALKDLITELKLQDSVHLTGFLTRAMAPKFYNGCDCFVCSSYTETFGISLIEALSCGKPVIATRCGGPESIVNSKNGLLINPGDELSMERALIYMYRRAKSYNPFVLREDCMKRFGKSYICQRLVQLYAHILENRRRFSAQTEE</sequence>
<feature type="domain" description="Glycosyl transferase family 1" evidence="1">
    <location>
        <begin position="193"/>
        <end position="342"/>
    </location>
</feature>
<evidence type="ECO:0000259" key="2">
    <source>
        <dbReference type="Pfam" id="PF13439"/>
    </source>
</evidence>
<keyword evidence="3" id="KW-0808">Transferase</keyword>
<evidence type="ECO:0000313" key="3">
    <source>
        <dbReference type="EMBL" id="CDZ23842.1"/>
    </source>
</evidence>
<feature type="domain" description="Glycosyltransferase subfamily 4-like N-terminal" evidence="2">
    <location>
        <begin position="23"/>
        <end position="186"/>
    </location>
</feature>
<dbReference type="EMBL" id="LM995447">
    <property type="protein sequence ID" value="CDZ23842.1"/>
    <property type="molecule type" value="Genomic_DNA"/>
</dbReference>
<dbReference type="HOGENOM" id="CLU_009583_2_4_9"/>
<name>A0A078KMX8_9FIRM</name>
<protein>
    <submittedName>
        <fullName evidence="3">Group 1 glycosyl transferase</fullName>
    </submittedName>
</protein>
<dbReference type="STRING" id="29343.CCDG5_0713"/>
<gene>
    <name evidence="3" type="ORF">CCDG5_0713</name>
</gene>
<accession>A0A078KMX8</accession>
<reference evidence="4" key="1">
    <citation type="submission" date="2014-07" db="EMBL/GenBank/DDBJ databases">
        <authorList>
            <person name="Wibberg D."/>
        </authorList>
    </citation>
    <scope>NUCLEOTIDE SEQUENCE [LARGE SCALE GENOMIC DNA]</scope>
    <source>
        <strain evidence="4">DG5</strain>
    </source>
</reference>
<dbReference type="PANTHER" id="PTHR12526">
    <property type="entry name" value="GLYCOSYLTRANSFERASE"/>
    <property type="match status" value="1"/>
</dbReference>
<keyword evidence="4" id="KW-1185">Reference proteome</keyword>
<dbReference type="PANTHER" id="PTHR12526:SF630">
    <property type="entry name" value="GLYCOSYLTRANSFERASE"/>
    <property type="match status" value="1"/>
</dbReference>
<evidence type="ECO:0000313" key="4">
    <source>
        <dbReference type="Proteomes" id="UP000032431"/>
    </source>
</evidence>
<dbReference type="InterPro" id="IPR028098">
    <property type="entry name" value="Glyco_trans_4-like_N"/>
</dbReference>
<organism evidence="3 4">
    <name type="scientific">[Clostridium] cellulosi</name>
    <dbReference type="NCBI Taxonomy" id="29343"/>
    <lineage>
        <taxon>Bacteria</taxon>
        <taxon>Bacillati</taxon>
        <taxon>Bacillota</taxon>
        <taxon>Clostridia</taxon>
        <taxon>Eubacteriales</taxon>
        <taxon>Oscillospiraceae</taxon>
        <taxon>Oscillospiraceae incertae sedis</taxon>
    </lineage>
</organism>
<dbReference type="Pfam" id="PF13439">
    <property type="entry name" value="Glyco_transf_4"/>
    <property type="match status" value="1"/>
</dbReference>
<dbReference type="AlphaFoldDB" id="A0A078KMX8"/>
<proteinExistence type="predicted"/>
<dbReference type="PATRIC" id="fig|29343.3.peg.747"/>
<dbReference type="Pfam" id="PF00534">
    <property type="entry name" value="Glycos_transf_1"/>
    <property type="match status" value="1"/>
</dbReference>
<dbReference type="Gene3D" id="3.40.50.2000">
    <property type="entry name" value="Glycogen Phosphorylase B"/>
    <property type="match status" value="2"/>
</dbReference>
<dbReference type="KEGG" id="ccel:CCDG5_0713"/>
<dbReference type="OrthoDB" id="1640114at2"/>